<dbReference type="EMBL" id="BGZI01000008">
    <property type="protein sequence ID" value="GBO87990.1"/>
    <property type="molecule type" value="Genomic_DNA"/>
</dbReference>
<name>A0A5M3PYL8_9GAMM</name>
<feature type="region of interest" description="Disordered" evidence="1">
    <location>
        <begin position="40"/>
        <end position="68"/>
    </location>
</feature>
<evidence type="ECO:0000313" key="3">
    <source>
        <dbReference type="Proteomes" id="UP000387223"/>
    </source>
</evidence>
<dbReference type="Proteomes" id="UP000387223">
    <property type="component" value="Unassembled WGS sequence"/>
</dbReference>
<evidence type="ECO:0000313" key="2">
    <source>
        <dbReference type="EMBL" id="GBO87990.1"/>
    </source>
</evidence>
<sequence>MLSLGNKPAIIIDDHPPAIPNRPEIIGIETGHFNARQRFDGVHEQRMDLHDGQPPPKNQDTQQAAEYT</sequence>
<feature type="compositionally biased region" description="Polar residues" evidence="1">
    <location>
        <begin position="58"/>
        <end position="68"/>
    </location>
</feature>
<comment type="caution">
    <text evidence="2">The sequence shown here is derived from an EMBL/GenBank/DDBJ whole genome shotgun (WGS) entry which is preliminary data.</text>
</comment>
<dbReference type="AlphaFoldDB" id="A0A5M3PYL8"/>
<gene>
    <name evidence="2" type="ORF">MSSD14B_16580</name>
</gene>
<feature type="compositionally biased region" description="Basic and acidic residues" evidence="1">
    <location>
        <begin position="40"/>
        <end position="51"/>
    </location>
</feature>
<protein>
    <submittedName>
        <fullName evidence="2">Uncharacterized protein</fullName>
    </submittedName>
</protein>
<organism evidence="2 3">
    <name type="scientific">Marinobacter salsuginis</name>
    <dbReference type="NCBI Taxonomy" id="418719"/>
    <lineage>
        <taxon>Bacteria</taxon>
        <taxon>Pseudomonadati</taxon>
        <taxon>Pseudomonadota</taxon>
        <taxon>Gammaproteobacteria</taxon>
        <taxon>Pseudomonadales</taxon>
        <taxon>Marinobacteraceae</taxon>
        <taxon>Marinobacter</taxon>
    </lineage>
</organism>
<proteinExistence type="predicted"/>
<reference evidence="2 3" key="1">
    <citation type="journal article" date="2019" name="J. Gen. Appl. Microbiol.">
        <title>Aerobic degradation of cis-dichloroethene by the marine bacterium Marinobacter salsuginis strain 5N-3.</title>
        <authorList>
            <person name="Inoue Y."/>
            <person name="Fukunaga Y."/>
            <person name="Katsumata H."/>
            <person name="Ohji S."/>
            <person name="Hosoyama A."/>
            <person name="Mori K."/>
            <person name="Ando K."/>
        </authorList>
    </citation>
    <scope>NUCLEOTIDE SEQUENCE [LARGE SCALE GENOMIC DNA]</scope>
    <source>
        <strain evidence="2 3">NBRC 109114</strain>
    </source>
</reference>
<evidence type="ECO:0000256" key="1">
    <source>
        <dbReference type="SAM" id="MobiDB-lite"/>
    </source>
</evidence>
<accession>A0A5M3PYL8</accession>